<feature type="transmembrane region" description="Helical" evidence="1">
    <location>
        <begin position="185"/>
        <end position="204"/>
    </location>
</feature>
<dbReference type="EMBL" id="LSFM01000023">
    <property type="protein sequence ID" value="OBY62490.1"/>
    <property type="molecule type" value="Genomic_DNA"/>
</dbReference>
<evidence type="ECO:0000256" key="1">
    <source>
        <dbReference type="SAM" id="Phobius"/>
    </source>
</evidence>
<comment type="caution">
    <text evidence="2">The sequence shown here is derived from an EMBL/GenBank/DDBJ whole genome shotgun (WGS) entry which is preliminary data.</text>
</comment>
<reference evidence="3" key="1">
    <citation type="submission" date="2016-02" db="EMBL/GenBank/DDBJ databases">
        <authorList>
            <person name="Shin S.-K."/>
            <person name="Yi H."/>
            <person name="Kim E."/>
        </authorList>
    </citation>
    <scope>NUCLEOTIDE SEQUENCE [LARGE SCALE GENOMIC DNA]</scope>
    <source>
        <strain evidence="3">LPB0003</strain>
    </source>
</reference>
<dbReference type="Proteomes" id="UP000092584">
    <property type="component" value="Unassembled WGS sequence"/>
</dbReference>
<keyword evidence="1" id="KW-0472">Membrane</keyword>
<dbReference type="RefSeq" id="WP_065319477.1">
    <property type="nucleotide sequence ID" value="NZ_CP017477.1"/>
</dbReference>
<evidence type="ECO:0000313" key="2">
    <source>
        <dbReference type="EMBL" id="OBY62490.1"/>
    </source>
</evidence>
<evidence type="ECO:0000313" key="3">
    <source>
        <dbReference type="Proteomes" id="UP000092584"/>
    </source>
</evidence>
<feature type="transmembrane region" description="Helical" evidence="1">
    <location>
        <begin position="153"/>
        <end position="173"/>
    </location>
</feature>
<keyword evidence="1" id="KW-0812">Transmembrane</keyword>
<keyword evidence="1" id="KW-1133">Transmembrane helix</keyword>
<protein>
    <submittedName>
        <fullName evidence="2">Uncharacterized protein</fullName>
    </submittedName>
</protein>
<feature type="transmembrane region" description="Helical" evidence="1">
    <location>
        <begin position="93"/>
        <end position="112"/>
    </location>
</feature>
<dbReference type="OrthoDB" id="1188278at2"/>
<dbReference type="AlphaFoldDB" id="A0A1B8TS94"/>
<accession>A0A1B8TS94</accession>
<organism evidence="2 3">
    <name type="scientific">Polaribacter vadi</name>
    <dbReference type="NCBI Taxonomy" id="1774273"/>
    <lineage>
        <taxon>Bacteria</taxon>
        <taxon>Pseudomonadati</taxon>
        <taxon>Bacteroidota</taxon>
        <taxon>Flavobacteriia</taxon>
        <taxon>Flavobacteriales</taxon>
        <taxon>Flavobacteriaceae</taxon>
    </lineage>
</organism>
<sequence>MELTTQQIQKIEHYLTKNRVDFVDIRLEVLDHIVSDIEVLIKKENIEFDTAFYKVTDKWNLQLKQTSSFYFGIMYSESKIVVKKAVEVFKPYFLLYFSAYFLPFILLELFPVQLSNSLASFTNGFLIITLSLAIIYMLFIIEKTSQSKINTTYRFILKTQFLGIILLVLGLLTEIYKTSTEINPVYTGFMCAGFSVVFICNQFYKKHKEAIKKYNIS</sequence>
<feature type="transmembrane region" description="Helical" evidence="1">
    <location>
        <begin position="118"/>
        <end position="141"/>
    </location>
</feature>
<dbReference type="STRING" id="1774273.LPB03_09995"/>
<proteinExistence type="predicted"/>
<gene>
    <name evidence="2" type="ORF">LPB3_10005</name>
</gene>
<keyword evidence="3" id="KW-1185">Reference proteome</keyword>
<name>A0A1B8TS94_9FLAO</name>
<dbReference type="KEGG" id="pob:LPB03_09995"/>